<dbReference type="PRINTS" id="PR00411">
    <property type="entry name" value="PNDRDTASEI"/>
</dbReference>
<proteinExistence type="inferred from homology"/>
<name>A0A2W4SGY7_9GAMM</name>
<evidence type="ECO:0000256" key="2">
    <source>
        <dbReference type="ARBA" id="ARBA00022630"/>
    </source>
</evidence>
<evidence type="ECO:0000259" key="6">
    <source>
        <dbReference type="Pfam" id="PF07992"/>
    </source>
</evidence>
<dbReference type="InterPro" id="IPR036188">
    <property type="entry name" value="FAD/NAD-bd_sf"/>
</dbReference>
<dbReference type="Proteomes" id="UP000249396">
    <property type="component" value="Unassembled WGS sequence"/>
</dbReference>
<dbReference type="Gene3D" id="3.50.50.100">
    <property type="match status" value="1"/>
</dbReference>
<comment type="similarity">
    <text evidence="1">Belongs to the NADH dehydrogenase family.</text>
</comment>
<dbReference type="Pfam" id="PF07992">
    <property type="entry name" value="Pyr_redox_2"/>
    <property type="match status" value="1"/>
</dbReference>
<dbReference type="SUPFAM" id="SSF51905">
    <property type="entry name" value="FAD/NAD(P)-binding domain"/>
    <property type="match status" value="1"/>
</dbReference>
<sequence>MNTTTSAATAIPRIVVVGGGAGGLELATRLGKTLGKKKHAEITLVDYSQIHIWKPLLHEVAAGTMDSHDDELAYLAQARTNHFRFVLGRMENLDRENKQVKIASMANAQGEEIVPARSVGYDILVIAIGSLCNDFGIPGVAEHCQFLDTTEQAEHFQQHLLASYLRAQAYGGFGGDGVLDIAIVGGGATGIELSAQLHQATQLFNAYGLDSIKQSDIKLHLIEASNKLLPQLPVRLSEATASQLREIGVDLRLGEQVVEVTRDGVKTKSGQFIQAEIKVWAAGIKAPDFLRGIAGLETNRINQLVVKLTLQTTVDDDIYALGDCSACPWPEKGPQATIPPRAQSAHQMANLVYTNIQRRLKGLPQKDYVYTDYGSLVALGKFSTVGNLMGNLLGTVMIEGVIARLVYLSLYKMHQTALFGPFRVVLLMISNFFRSRLQPKIKLH</sequence>
<evidence type="ECO:0000256" key="5">
    <source>
        <dbReference type="ARBA" id="ARBA00023027"/>
    </source>
</evidence>
<gene>
    <name evidence="7" type="ORF">DM484_24000</name>
</gene>
<keyword evidence="2" id="KW-0285">Flavoprotein</keyword>
<protein>
    <submittedName>
        <fullName evidence="7">FAD-dependent oxidoreductase</fullName>
    </submittedName>
</protein>
<dbReference type="InterPro" id="IPR045024">
    <property type="entry name" value="NDH-2"/>
</dbReference>
<dbReference type="PRINTS" id="PR00368">
    <property type="entry name" value="FADPNR"/>
</dbReference>
<dbReference type="EMBL" id="QJPH01000475">
    <property type="protein sequence ID" value="PZN72764.1"/>
    <property type="molecule type" value="Genomic_DNA"/>
</dbReference>
<evidence type="ECO:0000313" key="8">
    <source>
        <dbReference type="Proteomes" id="UP000249396"/>
    </source>
</evidence>
<evidence type="ECO:0000256" key="4">
    <source>
        <dbReference type="ARBA" id="ARBA00023002"/>
    </source>
</evidence>
<organism evidence="7 8">
    <name type="scientific">Candidatus Methylumidiphilus alinenensis</name>
    <dbReference type="NCBI Taxonomy" id="2202197"/>
    <lineage>
        <taxon>Bacteria</taxon>
        <taxon>Pseudomonadati</taxon>
        <taxon>Pseudomonadota</taxon>
        <taxon>Gammaproteobacteria</taxon>
        <taxon>Methylococcales</taxon>
        <taxon>Candidatus Methylumidiphilus</taxon>
    </lineage>
</organism>
<dbReference type="AlphaFoldDB" id="A0A2W4SGY7"/>
<dbReference type="InterPro" id="IPR023753">
    <property type="entry name" value="FAD/NAD-binding_dom"/>
</dbReference>
<keyword evidence="3" id="KW-0274">FAD</keyword>
<evidence type="ECO:0000256" key="1">
    <source>
        <dbReference type="ARBA" id="ARBA00005272"/>
    </source>
</evidence>
<comment type="caution">
    <text evidence="7">The sequence shown here is derived from an EMBL/GenBank/DDBJ whole genome shotgun (WGS) entry which is preliminary data.</text>
</comment>
<dbReference type="GO" id="GO:0008137">
    <property type="term" value="F:NADH dehydrogenase (ubiquinone) activity"/>
    <property type="evidence" value="ECO:0007669"/>
    <property type="project" value="TreeGrafter"/>
</dbReference>
<evidence type="ECO:0000256" key="3">
    <source>
        <dbReference type="ARBA" id="ARBA00022827"/>
    </source>
</evidence>
<dbReference type="PANTHER" id="PTHR43706">
    <property type="entry name" value="NADH DEHYDROGENASE"/>
    <property type="match status" value="1"/>
</dbReference>
<keyword evidence="5" id="KW-0520">NAD</keyword>
<reference evidence="7 8" key="1">
    <citation type="journal article" date="2018" name="Aquat. Microb. Ecol.">
        <title>Gammaproteobacterial methanotrophs dominate.</title>
        <authorList>
            <person name="Rissanen A.J."/>
            <person name="Saarenheimo J."/>
            <person name="Tiirola M."/>
            <person name="Peura S."/>
            <person name="Aalto S.L."/>
            <person name="Karvinen A."/>
            <person name="Nykanen H."/>
        </authorList>
    </citation>
    <scope>NUCLEOTIDE SEQUENCE [LARGE SCALE GENOMIC DNA]</scope>
    <source>
        <strain evidence="7">AMbin10</strain>
    </source>
</reference>
<dbReference type="GO" id="GO:0003954">
    <property type="term" value="F:NADH dehydrogenase activity"/>
    <property type="evidence" value="ECO:0007669"/>
    <property type="project" value="InterPro"/>
</dbReference>
<keyword evidence="4" id="KW-0560">Oxidoreductase</keyword>
<dbReference type="PANTHER" id="PTHR43706:SF9">
    <property type="entry name" value="TYPE II NADH:QUINONE OXIDOREDUCTASE"/>
    <property type="match status" value="1"/>
</dbReference>
<accession>A0A2W4SGY7</accession>
<dbReference type="FunFam" id="3.50.50.100:FF:000001">
    <property type="entry name" value="NADH dehydrogenase"/>
    <property type="match status" value="1"/>
</dbReference>
<evidence type="ECO:0000313" key="7">
    <source>
        <dbReference type="EMBL" id="PZN72764.1"/>
    </source>
</evidence>
<feature type="domain" description="FAD/NAD(P)-binding" evidence="6">
    <location>
        <begin position="13"/>
        <end position="349"/>
    </location>
</feature>